<gene>
    <name evidence="1" type="ORF">Amon02_000308600</name>
</gene>
<dbReference type="EMBL" id="BSXS01001892">
    <property type="protein sequence ID" value="GME77574.1"/>
    <property type="molecule type" value="Genomic_DNA"/>
</dbReference>
<dbReference type="Proteomes" id="UP001165064">
    <property type="component" value="Unassembled WGS sequence"/>
</dbReference>
<keyword evidence="2" id="KW-1185">Reference proteome</keyword>
<accession>A0ACB5T023</accession>
<protein>
    <submittedName>
        <fullName evidence="1">Unnamed protein product</fullName>
    </submittedName>
</protein>
<sequence>MSKPHSHRQYSAAQFQLHEELGRGAFGVVYRAYDTTARMDVAIKQIDLETNEEINEIQKEIRMLATCHDFHVTKYYGCFLKGFKLWIIMEYLGGGSCSELLVAGPFSEPVIGYIMHEILQALKYLHETGKIHRDIKAANVLMSKDGDIKIADFGVATQLSNNLSKRNTFVGTPYWMPPEIVKHRDYTFTADIWSLGITAIELAYGKPPLSEYHPFDVLFKIPDDPPPTLGSGFSEEFNDFVNQCLNKDPLKRPKAVTLLKHKFIKKYAKLDKSKLVALVEKKAKWDSEMGGSDKRMYVPTAVSTNSDEEDDGNRKPGAKAGGSEIFDLGTLTLENDKDQKTITKVVPPSVPKVDASTLTSDEQKVKKDFNSILNQSFNKISNRYNLSTSQYDRLVNYQTLLMDSFIMDSDEEFKDIFGKFSKLITKKVMKSNNQNLKDKLLPRYYLGMEKELKELKEKEKKQMGDQSRDDVEELLLTRWAEGIIERWHAPKDKDKA</sequence>
<name>A0ACB5T023_AMBMO</name>
<comment type="caution">
    <text evidence="1">The sequence shown here is derived from an EMBL/GenBank/DDBJ whole genome shotgun (WGS) entry which is preliminary data.</text>
</comment>
<reference evidence="1" key="1">
    <citation type="submission" date="2023-04" db="EMBL/GenBank/DDBJ databases">
        <title>Ambrosiozyma monospora NBRC 10751.</title>
        <authorList>
            <person name="Ichikawa N."/>
            <person name="Sato H."/>
            <person name="Tonouchi N."/>
        </authorList>
    </citation>
    <scope>NUCLEOTIDE SEQUENCE</scope>
    <source>
        <strain evidence="1">NBRC 10751</strain>
    </source>
</reference>
<organism evidence="1 2">
    <name type="scientific">Ambrosiozyma monospora</name>
    <name type="common">Yeast</name>
    <name type="synonym">Endomycopsis monosporus</name>
    <dbReference type="NCBI Taxonomy" id="43982"/>
    <lineage>
        <taxon>Eukaryota</taxon>
        <taxon>Fungi</taxon>
        <taxon>Dikarya</taxon>
        <taxon>Ascomycota</taxon>
        <taxon>Saccharomycotina</taxon>
        <taxon>Pichiomycetes</taxon>
        <taxon>Pichiales</taxon>
        <taxon>Pichiaceae</taxon>
        <taxon>Ambrosiozyma</taxon>
    </lineage>
</organism>
<evidence type="ECO:0000313" key="2">
    <source>
        <dbReference type="Proteomes" id="UP001165064"/>
    </source>
</evidence>
<proteinExistence type="predicted"/>
<evidence type="ECO:0000313" key="1">
    <source>
        <dbReference type="EMBL" id="GME77574.1"/>
    </source>
</evidence>